<evidence type="ECO:0000256" key="1">
    <source>
        <dbReference type="SAM" id="MobiDB-lite"/>
    </source>
</evidence>
<proteinExistence type="predicted"/>
<evidence type="ECO:0000313" key="3">
    <source>
        <dbReference type="Proteomes" id="UP000275385"/>
    </source>
</evidence>
<accession>A0A420YF46</accession>
<feature type="compositionally biased region" description="Polar residues" evidence="1">
    <location>
        <begin position="1"/>
        <end position="23"/>
    </location>
</feature>
<feature type="compositionally biased region" description="Basic and acidic residues" evidence="1">
    <location>
        <begin position="24"/>
        <end position="42"/>
    </location>
</feature>
<dbReference type="EMBL" id="QVQW01000014">
    <property type="protein sequence ID" value="RKU46523.1"/>
    <property type="molecule type" value="Genomic_DNA"/>
</dbReference>
<keyword evidence="3" id="KW-1185">Reference proteome</keyword>
<protein>
    <submittedName>
        <fullName evidence="2">Uncharacterized protein</fullName>
    </submittedName>
</protein>
<dbReference type="OrthoDB" id="2873061at2759"/>
<evidence type="ECO:0000313" key="2">
    <source>
        <dbReference type="EMBL" id="RKU46523.1"/>
    </source>
</evidence>
<name>A0A420YF46_9PEZI</name>
<feature type="region of interest" description="Disordered" evidence="1">
    <location>
        <begin position="1"/>
        <end position="83"/>
    </location>
</feature>
<gene>
    <name evidence="2" type="ORF">DL546_008781</name>
</gene>
<dbReference type="Proteomes" id="UP000275385">
    <property type="component" value="Unassembled WGS sequence"/>
</dbReference>
<dbReference type="AlphaFoldDB" id="A0A420YF46"/>
<comment type="caution">
    <text evidence="2">The sequence shown here is derived from an EMBL/GenBank/DDBJ whole genome shotgun (WGS) entry which is preliminary data.</text>
</comment>
<organism evidence="2 3">
    <name type="scientific">Coniochaeta pulveracea</name>
    <dbReference type="NCBI Taxonomy" id="177199"/>
    <lineage>
        <taxon>Eukaryota</taxon>
        <taxon>Fungi</taxon>
        <taxon>Dikarya</taxon>
        <taxon>Ascomycota</taxon>
        <taxon>Pezizomycotina</taxon>
        <taxon>Sordariomycetes</taxon>
        <taxon>Sordariomycetidae</taxon>
        <taxon>Coniochaetales</taxon>
        <taxon>Coniochaetaceae</taxon>
        <taxon>Coniochaeta</taxon>
    </lineage>
</organism>
<sequence length="111" mass="12350">MANNSSTSSPKRQQDMSTANRTSPRPEEDHTGPQSELQERSRSRGHHTGQQNELQRRPRSLDTVGNRESGRSRSGAPAVRLDMDLDVDIQLKAKIQGDLELSILDGETKKS</sequence>
<reference evidence="2 3" key="1">
    <citation type="submission" date="2018-08" db="EMBL/GenBank/DDBJ databases">
        <title>Draft genome of the lignicolous fungus Coniochaeta pulveracea.</title>
        <authorList>
            <person name="Borstlap C.J."/>
            <person name="De Witt R.N."/>
            <person name="Botha A."/>
            <person name="Volschenk H."/>
        </authorList>
    </citation>
    <scope>NUCLEOTIDE SEQUENCE [LARGE SCALE GENOMIC DNA]</scope>
    <source>
        <strain evidence="2 3">CAB683</strain>
    </source>
</reference>